<accession>A0ABX0JTI4</accession>
<name>A0ABX0JTI4_9PROT</name>
<gene>
    <name evidence="2" type="ORF">GOB93_09450</name>
</gene>
<keyword evidence="3" id="KW-1185">Reference proteome</keyword>
<evidence type="ECO:0000313" key="3">
    <source>
        <dbReference type="Proteomes" id="UP000635278"/>
    </source>
</evidence>
<keyword evidence="1" id="KW-0812">Transmembrane</keyword>
<keyword evidence="1" id="KW-1133">Transmembrane helix</keyword>
<evidence type="ECO:0000313" key="2">
    <source>
        <dbReference type="EMBL" id="NHN84864.1"/>
    </source>
</evidence>
<sequence length="66" mass="6855">MTRILRLAVGLGLPVVATLATIPFVSLVGKTFFGVPTVIVALGSLFFIVSGSMAACRALFDRDEAG</sequence>
<dbReference type="EMBL" id="WOTB01000010">
    <property type="protein sequence ID" value="NHN84864.1"/>
    <property type="molecule type" value="Genomic_DNA"/>
</dbReference>
<comment type="caution">
    <text evidence="2">The sequence shown here is derived from an EMBL/GenBank/DDBJ whole genome shotgun (WGS) entry which is preliminary data.</text>
</comment>
<keyword evidence="1" id="KW-0472">Membrane</keyword>
<feature type="transmembrane region" description="Helical" evidence="1">
    <location>
        <begin position="7"/>
        <end position="26"/>
    </location>
</feature>
<feature type="transmembrane region" description="Helical" evidence="1">
    <location>
        <begin position="38"/>
        <end position="60"/>
    </location>
</feature>
<dbReference type="Proteomes" id="UP000635278">
    <property type="component" value="Unassembled WGS sequence"/>
</dbReference>
<reference evidence="2 3" key="1">
    <citation type="journal article" date="2020" name="Int. J. Syst. Evol. Microbiol.">
        <title>Novel acetic acid bacteria from cider fermentations: Acetobacter conturbans sp. nov. and Acetobacter fallax sp. nov.</title>
        <authorList>
            <person name="Sombolestani A.S."/>
            <person name="Cleenwerck I."/>
            <person name="Cnockaert M."/>
            <person name="Borremans W."/>
            <person name="Wieme A.D."/>
            <person name="De Vuyst L."/>
            <person name="Vandamme P."/>
        </authorList>
    </citation>
    <scope>NUCLEOTIDE SEQUENCE [LARGE SCALE GENOMIC DNA]</scope>
    <source>
        <strain evidence="2 3">LMG 30640</strain>
    </source>
</reference>
<protein>
    <submittedName>
        <fullName evidence="2">Uncharacterized protein</fullName>
    </submittedName>
</protein>
<dbReference type="RefSeq" id="WP_173583253.1">
    <property type="nucleotide sequence ID" value="NZ_WOTB01000010.1"/>
</dbReference>
<evidence type="ECO:0000256" key="1">
    <source>
        <dbReference type="SAM" id="Phobius"/>
    </source>
</evidence>
<proteinExistence type="predicted"/>
<organism evidence="2 3">
    <name type="scientific">Acetobacter musti</name>
    <dbReference type="NCBI Taxonomy" id="864732"/>
    <lineage>
        <taxon>Bacteria</taxon>
        <taxon>Pseudomonadati</taxon>
        <taxon>Pseudomonadota</taxon>
        <taxon>Alphaproteobacteria</taxon>
        <taxon>Acetobacterales</taxon>
        <taxon>Acetobacteraceae</taxon>
        <taxon>Acetobacter</taxon>
    </lineage>
</organism>